<dbReference type="SMR" id="A0A811K5T1"/>
<feature type="compositionally biased region" description="Basic and acidic residues" evidence="1">
    <location>
        <begin position="398"/>
        <end position="408"/>
    </location>
</feature>
<gene>
    <name evidence="2" type="ORF">BXYJ_LOCUS2246</name>
</gene>
<feature type="region of interest" description="Disordered" evidence="1">
    <location>
        <begin position="171"/>
        <end position="202"/>
    </location>
</feature>
<feature type="region of interest" description="Disordered" evidence="1">
    <location>
        <begin position="1"/>
        <end position="75"/>
    </location>
</feature>
<feature type="compositionally biased region" description="Low complexity" evidence="1">
    <location>
        <begin position="53"/>
        <end position="66"/>
    </location>
</feature>
<feature type="compositionally biased region" description="Low complexity" evidence="1">
    <location>
        <begin position="20"/>
        <end position="32"/>
    </location>
</feature>
<comment type="caution">
    <text evidence="2">The sequence shown here is derived from an EMBL/GenBank/DDBJ whole genome shotgun (WGS) entry which is preliminary data.</text>
</comment>
<dbReference type="EMBL" id="CAJFDI010000001">
    <property type="protein sequence ID" value="CAD5211073.1"/>
    <property type="molecule type" value="Genomic_DNA"/>
</dbReference>
<name>A0A811K5T1_BURXY</name>
<feature type="compositionally biased region" description="Polar residues" evidence="1">
    <location>
        <begin position="309"/>
        <end position="319"/>
    </location>
</feature>
<organism evidence="2 3">
    <name type="scientific">Bursaphelenchus xylophilus</name>
    <name type="common">Pinewood nematode worm</name>
    <name type="synonym">Aphelenchoides xylophilus</name>
    <dbReference type="NCBI Taxonomy" id="6326"/>
    <lineage>
        <taxon>Eukaryota</taxon>
        <taxon>Metazoa</taxon>
        <taxon>Ecdysozoa</taxon>
        <taxon>Nematoda</taxon>
        <taxon>Chromadorea</taxon>
        <taxon>Rhabditida</taxon>
        <taxon>Tylenchina</taxon>
        <taxon>Tylenchomorpha</taxon>
        <taxon>Aphelenchoidea</taxon>
        <taxon>Aphelenchoididae</taxon>
        <taxon>Bursaphelenchus</taxon>
    </lineage>
</organism>
<dbReference type="Proteomes" id="UP000582659">
    <property type="component" value="Unassembled WGS sequence"/>
</dbReference>
<dbReference type="Proteomes" id="UP000659654">
    <property type="component" value="Unassembled WGS sequence"/>
</dbReference>
<dbReference type="EMBL" id="CAJFCV020000001">
    <property type="protein sequence ID" value="CAG9087590.1"/>
    <property type="molecule type" value="Genomic_DNA"/>
</dbReference>
<accession>A0A811K5T1</accession>
<feature type="region of interest" description="Disordered" evidence="1">
    <location>
        <begin position="398"/>
        <end position="445"/>
    </location>
</feature>
<proteinExistence type="predicted"/>
<keyword evidence="3" id="KW-1185">Reference proteome</keyword>
<protein>
    <submittedName>
        <fullName evidence="2">(pine wood nematode) hypothetical protein</fullName>
    </submittedName>
</protein>
<sequence>MAPPLVGQHPTGVPEEGKEGSSSTTGPSGFGPEPAPTDQADQAVEGSMVDLLDFSSTSRFDGSSSTSEEHSTLHSVPSIMSLEAFDENAASEEPLEDQNARIRWQRNFWKEQCRIIWERQATLERKVEFYQEALKEAELEAKKAKEAASAAIKKAEEERALKEEAEKEVSELQARHREHLRTAVADGRPPRAERSRSRSPLMTTAWSITPTTADILRIDVTQPPVTQHSPPPTEAQNHEAPGPLRRMPNCKRRCCLQPSVDPQRPRPHRRSRELQGLGPVLQEEDNGPEEHQRPRRERRPPSRLIVDMSSRSYRTSQESRLPPICPIKTYDKQPRDHVSSKCTQTLVRPAGTRKICPIREQPEHPAPHFIRGPSGILAGARVPSSPCFGQFAAEIRSRSSKTELRGGEHPSPLNEPGGLLDRKRMKTGPREERRPGPLNEPGGPLQELKGAIFPLFGQFGTEISGCLRRDYCPGLPLRPKTQPLQLTNALGTHPERSSLFKARYRKDKRKKKFVPSGRLRRDYCPGLPLRPKTQVLQLAKALGIILRPKDDTDPSVVRLLYCGVAVFAHRGVLQAPRQRIGLF</sequence>
<feature type="compositionally biased region" description="Basic and acidic residues" evidence="1">
    <location>
        <begin position="329"/>
        <end position="339"/>
    </location>
</feature>
<evidence type="ECO:0000313" key="2">
    <source>
        <dbReference type="EMBL" id="CAD5211073.1"/>
    </source>
</evidence>
<evidence type="ECO:0000256" key="1">
    <source>
        <dbReference type="SAM" id="MobiDB-lite"/>
    </source>
</evidence>
<feature type="region of interest" description="Disordered" evidence="1">
    <location>
        <begin position="222"/>
        <end position="342"/>
    </location>
</feature>
<reference evidence="2" key="1">
    <citation type="submission" date="2020-09" db="EMBL/GenBank/DDBJ databases">
        <authorList>
            <person name="Kikuchi T."/>
        </authorList>
    </citation>
    <scope>NUCLEOTIDE SEQUENCE</scope>
    <source>
        <strain evidence="2">Ka4C1</strain>
    </source>
</reference>
<evidence type="ECO:0000313" key="3">
    <source>
        <dbReference type="Proteomes" id="UP000659654"/>
    </source>
</evidence>
<dbReference type="AlphaFoldDB" id="A0A811K5T1"/>